<dbReference type="PANTHER" id="PTHR13068:SF138">
    <property type="entry name" value="MITOCHONDRIAL TRANSCRIPTION TERMINATION FACTOR FAMILY PROTEIN"/>
    <property type="match status" value="1"/>
</dbReference>
<dbReference type="GO" id="GO:0006353">
    <property type="term" value="P:DNA-templated transcription termination"/>
    <property type="evidence" value="ECO:0007669"/>
    <property type="project" value="UniProtKB-KW"/>
</dbReference>
<dbReference type="Proteomes" id="UP001291623">
    <property type="component" value="Unassembled WGS sequence"/>
</dbReference>
<name>A0AAE1RK90_9SOLA</name>
<dbReference type="InterPro" id="IPR038538">
    <property type="entry name" value="MTERF_sf"/>
</dbReference>
<gene>
    <name evidence="4" type="ORF">RND71_027970</name>
</gene>
<evidence type="ECO:0000256" key="2">
    <source>
        <dbReference type="ARBA" id="ARBA00022472"/>
    </source>
</evidence>
<keyword evidence="3" id="KW-0809">Transit peptide</keyword>
<evidence type="ECO:0000313" key="5">
    <source>
        <dbReference type="Proteomes" id="UP001291623"/>
    </source>
</evidence>
<protein>
    <submittedName>
        <fullName evidence="4">Uncharacterized protein</fullName>
    </submittedName>
</protein>
<dbReference type="InterPro" id="IPR003690">
    <property type="entry name" value="MTERF"/>
</dbReference>
<proteinExistence type="inferred from homology"/>
<keyword evidence="2" id="KW-0804">Transcription</keyword>
<dbReference type="PANTHER" id="PTHR13068">
    <property type="entry name" value="CGI-12 PROTEIN-RELATED"/>
    <property type="match status" value="1"/>
</dbReference>
<sequence length="113" mass="12752">MVSRVPKLLLRDDFKTLKPKFQCLIDLGLSRSHLVNVIAKDVTIVERGLVTHLRPTIDCLRRILGSDENVVKALKKTHWLLTFGARHTMETNLLLLKNSGVPDVSNKARAQKS</sequence>
<comment type="caution">
    <text evidence="4">The sequence shown here is derived from an EMBL/GenBank/DDBJ whole genome shotgun (WGS) entry which is preliminary data.</text>
</comment>
<accession>A0AAE1RK90</accession>
<keyword evidence="5" id="KW-1185">Reference proteome</keyword>
<comment type="similarity">
    <text evidence="1">Belongs to the mTERF family.</text>
</comment>
<dbReference type="EMBL" id="JAVYJV010000015">
    <property type="protein sequence ID" value="KAK4352452.1"/>
    <property type="molecule type" value="Genomic_DNA"/>
</dbReference>
<keyword evidence="2" id="KW-0805">Transcription regulation</keyword>
<dbReference type="GO" id="GO:0003676">
    <property type="term" value="F:nucleic acid binding"/>
    <property type="evidence" value="ECO:0007669"/>
    <property type="project" value="InterPro"/>
</dbReference>
<dbReference type="Gene3D" id="1.25.70.10">
    <property type="entry name" value="Transcription termination factor 3, mitochondrial"/>
    <property type="match status" value="1"/>
</dbReference>
<dbReference type="AlphaFoldDB" id="A0AAE1RK90"/>
<organism evidence="4 5">
    <name type="scientific">Anisodus tanguticus</name>
    <dbReference type="NCBI Taxonomy" id="243964"/>
    <lineage>
        <taxon>Eukaryota</taxon>
        <taxon>Viridiplantae</taxon>
        <taxon>Streptophyta</taxon>
        <taxon>Embryophyta</taxon>
        <taxon>Tracheophyta</taxon>
        <taxon>Spermatophyta</taxon>
        <taxon>Magnoliopsida</taxon>
        <taxon>eudicotyledons</taxon>
        <taxon>Gunneridae</taxon>
        <taxon>Pentapetalae</taxon>
        <taxon>asterids</taxon>
        <taxon>lamiids</taxon>
        <taxon>Solanales</taxon>
        <taxon>Solanaceae</taxon>
        <taxon>Solanoideae</taxon>
        <taxon>Hyoscyameae</taxon>
        <taxon>Anisodus</taxon>
    </lineage>
</organism>
<reference evidence="4" key="1">
    <citation type="submission" date="2023-12" db="EMBL/GenBank/DDBJ databases">
        <title>Genome assembly of Anisodus tanguticus.</title>
        <authorList>
            <person name="Wang Y.-J."/>
        </authorList>
    </citation>
    <scope>NUCLEOTIDE SEQUENCE</scope>
    <source>
        <strain evidence="4">KB-2021</strain>
        <tissue evidence="4">Leaf</tissue>
    </source>
</reference>
<evidence type="ECO:0000313" key="4">
    <source>
        <dbReference type="EMBL" id="KAK4352452.1"/>
    </source>
</evidence>
<evidence type="ECO:0000256" key="3">
    <source>
        <dbReference type="ARBA" id="ARBA00022946"/>
    </source>
</evidence>
<keyword evidence="2" id="KW-0806">Transcription termination</keyword>
<evidence type="ECO:0000256" key="1">
    <source>
        <dbReference type="ARBA" id="ARBA00007692"/>
    </source>
</evidence>